<dbReference type="GO" id="GO:0043190">
    <property type="term" value="C:ATP-binding cassette (ABC) transporter complex"/>
    <property type="evidence" value="ECO:0007669"/>
    <property type="project" value="InterPro"/>
</dbReference>
<dbReference type="Gene3D" id="3.10.105.10">
    <property type="entry name" value="Dipeptide-binding Protein, Domain 3"/>
    <property type="match status" value="1"/>
</dbReference>
<comment type="caution">
    <text evidence="6">The sequence shown here is derived from an EMBL/GenBank/DDBJ whole genome shotgun (WGS) entry which is preliminary data.</text>
</comment>
<feature type="domain" description="Solute-binding protein family 5" evidence="5">
    <location>
        <begin position="95"/>
        <end position="441"/>
    </location>
</feature>
<dbReference type="Gene3D" id="3.90.76.10">
    <property type="entry name" value="Dipeptide-binding Protein, Domain 1"/>
    <property type="match status" value="1"/>
</dbReference>
<dbReference type="RefSeq" id="WP_144850802.1">
    <property type="nucleotide sequence ID" value="NZ_VNJI01000030.1"/>
</dbReference>
<dbReference type="GO" id="GO:0015833">
    <property type="term" value="P:peptide transport"/>
    <property type="evidence" value="ECO:0007669"/>
    <property type="project" value="TreeGrafter"/>
</dbReference>
<accession>A0A559K711</accession>
<evidence type="ECO:0000256" key="2">
    <source>
        <dbReference type="ARBA" id="ARBA00022448"/>
    </source>
</evidence>
<dbReference type="PIRSF" id="PIRSF002741">
    <property type="entry name" value="MppA"/>
    <property type="match status" value="1"/>
</dbReference>
<dbReference type="GO" id="GO:0042597">
    <property type="term" value="C:periplasmic space"/>
    <property type="evidence" value="ECO:0007669"/>
    <property type="project" value="UniProtKB-ARBA"/>
</dbReference>
<dbReference type="CDD" id="cd00995">
    <property type="entry name" value="PBP2_NikA_DppA_OppA_like"/>
    <property type="match status" value="1"/>
</dbReference>
<evidence type="ECO:0000313" key="6">
    <source>
        <dbReference type="EMBL" id="TVY07906.1"/>
    </source>
</evidence>
<keyword evidence="4" id="KW-0175">Coiled coil</keyword>
<keyword evidence="2" id="KW-0813">Transport</keyword>
<dbReference type="InterPro" id="IPR030678">
    <property type="entry name" value="Peptide/Ni-bd"/>
</dbReference>
<sequence>MENTKGRTKRSLSVIGLLLTGALLLGGCGGENAPPTAAETGASGAGAAVEQKALKVRFYDDPAGFDPASIFRIENENIAFNIYSGLTTYDSQTGKVVPDLAEKWESPDNKVWTFHLRKGVQWQGGYGELKAKDVLYSYKRILDPKTASPYQAEFNNVATIESPDDYTVVITLKKPDGNFLHQVANYHQGQIVKQEAVEKYGDQFKWHPVGTGPYALESIDPNSRIVLTRHEAYFGGAAPIPKLDFSIIKDDQTATIALQNGEVDLAMRISRQESLDQLESAGFKMNHVDNYAASLKVFNLSNRYLKDIRVRQAYAYAVDYNAIAKSISPKLQAPANSLLMDWMDGYTEDTVHYKYDPEKAKSLLKDAGYDKGIMIKQLTTSATGVTDPMQLEKEYLAKVGINLEFELVDTPTFNKRRNDGDFDTTSRLLPAVNPDTLLFSFFHPDNLAPKGLNGARYDNKDLTTKLESARAEVDKGKRTELYKEVQQIAMKDVPYLPQYTSNVYWPGKKEIGGVVINKLAQVNFHDVSWTK</sequence>
<organism evidence="6 7">
    <name type="scientific">Paenibacillus cremeus</name>
    <dbReference type="NCBI Taxonomy" id="2163881"/>
    <lineage>
        <taxon>Bacteria</taxon>
        <taxon>Bacillati</taxon>
        <taxon>Bacillota</taxon>
        <taxon>Bacilli</taxon>
        <taxon>Bacillales</taxon>
        <taxon>Paenibacillaceae</taxon>
        <taxon>Paenibacillus</taxon>
    </lineage>
</organism>
<evidence type="ECO:0000313" key="7">
    <source>
        <dbReference type="Proteomes" id="UP000317036"/>
    </source>
</evidence>
<evidence type="ECO:0000259" key="5">
    <source>
        <dbReference type="Pfam" id="PF00496"/>
    </source>
</evidence>
<evidence type="ECO:0000256" key="1">
    <source>
        <dbReference type="ARBA" id="ARBA00005695"/>
    </source>
</evidence>
<dbReference type="GO" id="GO:1904680">
    <property type="term" value="F:peptide transmembrane transporter activity"/>
    <property type="evidence" value="ECO:0007669"/>
    <property type="project" value="TreeGrafter"/>
</dbReference>
<evidence type="ECO:0000256" key="3">
    <source>
        <dbReference type="ARBA" id="ARBA00022729"/>
    </source>
</evidence>
<dbReference type="SUPFAM" id="SSF53850">
    <property type="entry name" value="Periplasmic binding protein-like II"/>
    <property type="match status" value="1"/>
</dbReference>
<keyword evidence="3" id="KW-0732">Signal</keyword>
<evidence type="ECO:0000256" key="4">
    <source>
        <dbReference type="SAM" id="Coils"/>
    </source>
</evidence>
<dbReference type="EMBL" id="VNJI01000030">
    <property type="protein sequence ID" value="TVY07906.1"/>
    <property type="molecule type" value="Genomic_DNA"/>
</dbReference>
<dbReference type="OrthoDB" id="9796817at2"/>
<dbReference type="PANTHER" id="PTHR30290">
    <property type="entry name" value="PERIPLASMIC BINDING COMPONENT OF ABC TRANSPORTER"/>
    <property type="match status" value="1"/>
</dbReference>
<dbReference type="AlphaFoldDB" id="A0A559K711"/>
<dbReference type="PROSITE" id="PS51257">
    <property type="entry name" value="PROKAR_LIPOPROTEIN"/>
    <property type="match status" value="1"/>
</dbReference>
<dbReference type="InterPro" id="IPR000914">
    <property type="entry name" value="SBP_5_dom"/>
</dbReference>
<feature type="coiled-coil region" evidence="4">
    <location>
        <begin position="452"/>
        <end position="479"/>
    </location>
</feature>
<gene>
    <name evidence="6" type="ORF">FPZ49_21625</name>
</gene>
<reference evidence="6 7" key="1">
    <citation type="submission" date="2019-07" db="EMBL/GenBank/DDBJ databases">
        <authorList>
            <person name="Kim J."/>
        </authorList>
    </citation>
    <scope>NUCLEOTIDE SEQUENCE [LARGE SCALE GENOMIC DNA]</scope>
    <source>
        <strain evidence="6 7">JC52</strain>
    </source>
</reference>
<dbReference type="InterPro" id="IPR039424">
    <property type="entry name" value="SBP_5"/>
</dbReference>
<dbReference type="Gene3D" id="3.40.190.10">
    <property type="entry name" value="Periplasmic binding protein-like II"/>
    <property type="match status" value="1"/>
</dbReference>
<comment type="similarity">
    <text evidence="1">Belongs to the bacterial solute-binding protein 5 family.</text>
</comment>
<protein>
    <submittedName>
        <fullName evidence="6">ABC transporter substrate-binding protein</fullName>
    </submittedName>
</protein>
<proteinExistence type="inferred from homology"/>
<dbReference type="Proteomes" id="UP000317036">
    <property type="component" value="Unassembled WGS sequence"/>
</dbReference>
<keyword evidence="7" id="KW-1185">Reference proteome</keyword>
<dbReference type="Pfam" id="PF00496">
    <property type="entry name" value="SBP_bac_5"/>
    <property type="match status" value="1"/>
</dbReference>
<dbReference type="PANTHER" id="PTHR30290:SF9">
    <property type="entry name" value="OLIGOPEPTIDE-BINDING PROTEIN APPA"/>
    <property type="match status" value="1"/>
</dbReference>
<name>A0A559K711_9BACL</name>